<dbReference type="AlphaFoldDB" id="A0A9D1V6J2"/>
<dbReference type="Gene3D" id="2.60.40.1080">
    <property type="match status" value="4"/>
</dbReference>
<feature type="signal peptide" evidence="1">
    <location>
        <begin position="1"/>
        <end position="23"/>
    </location>
</feature>
<feature type="domain" description="BIG2" evidence="2">
    <location>
        <begin position="204"/>
        <end position="286"/>
    </location>
</feature>
<feature type="chain" id="PRO_5039612813" description="BIG2 domain-containing protein" evidence="1">
    <location>
        <begin position="24"/>
        <end position="871"/>
    </location>
</feature>
<organism evidence="3 4">
    <name type="scientific">Candidatus Borkfalkia faecipullorum</name>
    <dbReference type="NCBI Taxonomy" id="2838510"/>
    <lineage>
        <taxon>Bacteria</taxon>
        <taxon>Bacillati</taxon>
        <taxon>Bacillota</taxon>
        <taxon>Clostridia</taxon>
        <taxon>Christensenellales</taxon>
        <taxon>Christensenellaceae</taxon>
        <taxon>Candidatus Borkfalkia</taxon>
    </lineage>
</organism>
<evidence type="ECO:0000259" key="2">
    <source>
        <dbReference type="SMART" id="SM00635"/>
    </source>
</evidence>
<comment type="caution">
    <text evidence="3">The sequence shown here is derived from an EMBL/GenBank/DDBJ whole genome shotgun (WGS) entry which is preliminary data.</text>
</comment>
<protein>
    <recommendedName>
        <fullName evidence="2">BIG2 domain-containing protein</fullName>
    </recommendedName>
</protein>
<dbReference type="Gene3D" id="2.60.40.10">
    <property type="entry name" value="Immunoglobulins"/>
    <property type="match status" value="1"/>
</dbReference>
<feature type="domain" description="BIG2" evidence="2">
    <location>
        <begin position="118"/>
        <end position="200"/>
    </location>
</feature>
<accession>A0A9D1V6J2</accession>
<dbReference type="PROSITE" id="PS51257">
    <property type="entry name" value="PROKAR_LIPOPROTEIN"/>
    <property type="match status" value="1"/>
</dbReference>
<evidence type="ECO:0000313" key="4">
    <source>
        <dbReference type="Proteomes" id="UP000824204"/>
    </source>
</evidence>
<evidence type="ECO:0000313" key="3">
    <source>
        <dbReference type="EMBL" id="HIX06992.1"/>
    </source>
</evidence>
<keyword evidence="1" id="KW-0732">Signal</keyword>
<dbReference type="SMART" id="SM00635">
    <property type="entry name" value="BID_2"/>
    <property type="match status" value="4"/>
</dbReference>
<name>A0A9D1V6J2_9FIRM</name>
<dbReference type="Proteomes" id="UP000824204">
    <property type="component" value="Unassembled WGS sequence"/>
</dbReference>
<feature type="domain" description="BIG2" evidence="2">
    <location>
        <begin position="295"/>
        <end position="373"/>
    </location>
</feature>
<sequence length="871" mass="94550">MIKTRQKWMFAVLLIVCLSLWIAACEKPTETKPTSLSIANKEALTAEWLLGDADRTVEVSMEPDSFTAENTQITVTSGNTAAVEVSGMTLKAVGAGTSVITVSAGELKDEVTVTVKPVLSGVSITNKEALTAEWLFGGADRTVEVSLTPDSYTTENTQITVTSGNTAAVTVSGMTLRAVGAGTSVITVSAGELKDEVTVTVKPVLSGVSITNKEALTAEWVEGDADRTVEVSLTPDSFTLENTQVTVTSANPEVVEVSGMTLKAAGAGTSVITVSAGEFTDTVELTVRPALESVQVSNKDALTAQWIIGSQDRTVEVALSPSEYYNTQNTQITVTSENPDAVEVSGMTLRAVGAGTSVITVSAGDKNDTFTVSVEIGAPQITVAKETIEVLQDTPAYLLEGVTVKSCDGSDLKSSLSVELSDPDKMTYSFENLTVSEPGAYTVTFTVSDPRDASKTASKTVDVDVYRKIFTWQDNTWTVGNEMRPNTEQTVAGSNTGFTIAQFNLSPSTLYYAEAVYTVGDPHGSRVIGMGHFAEGNTSRWLAMCVDRGDRNHKAKDFDTTDGKSWDLNEYDTYGRFCAYSYQIANYRGIPDKDAGVVKYAIARSGDYFYAFVNDTYVCCVSLEYYRDQPTLPGIFGHAMDTTVLSSIVYFGGEQAQQKLDSLLADGSQMGAHVPADWAAASLNDNLKINPISETRGLNYDYTDTMSDFNNGMAGPYLYLDGDFTFSWEYKNTGIGDTANKRRMILEVRNFLYGAEIVQFGADLANNKYLLNVSQKESWWEQTANFPDEEKGTRYTISRRVMDGYDEYTMTVQSLDDPDLTFTRTVQWDGKNSAGGVADDKVGRPVLFVWHNYFTSGEYSNITWSIDDAQA</sequence>
<reference evidence="3" key="2">
    <citation type="submission" date="2021-04" db="EMBL/GenBank/DDBJ databases">
        <authorList>
            <person name="Gilroy R."/>
        </authorList>
    </citation>
    <scope>NUCLEOTIDE SEQUENCE</scope>
    <source>
        <strain evidence="3">811</strain>
    </source>
</reference>
<evidence type="ECO:0000256" key="1">
    <source>
        <dbReference type="SAM" id="SignalP"/>
    </source>
</evidence>
<dbReference type="InterPro" id="IPR013783">
    <property type="entry name" value="Ig-like_fold"/>
</dbReference>
<proteinExistence type="predicted"/>
<dbReference type="EMBL" id="DXFX01000009">
    <property type="protein sequence ID" value="HIX06992.1"/>
    <property type="molecule type" value="Genomic_DNA"/>
</dbReference>
<feature type="domain" description="BIG2" evidence="2">
    <location>
        <begin position="38"/>
        <end position="114"/>
    </location>
</feature>
<reference evidence="3" key="1">
    <citation type="journal article" date="2021" name="PeerJ">
        <title>Extensive microbial diversity within the chicken gut microbiome revealed by metagenomics and culture.</title>
        <authorList>
            <person name="Gilroy R."/>
            <person name="Ravi A."/>
            <person name="Getino M."/>
            <person name="Pursley I."/>
            <person name="Horton D.L."/>
            <person name="Alikhan N.F."/>
            <person name="Baker D."/>
            <person name="Gharbi K."/>
            <person name="Hall N."/>
            <person name="Watson M."/>
            <person name="Adriaenssens E.M."/>
            <person name="Foster-Nyarko E."/>
            <person name="Jarju S."/>
            <person name="Secka A."/>
            <person name="Antonio M."/>
            <person name="Oren A."/>
            <person name="Chaudhuri R.R."/>
            <person name="La Ragione R."/>
            <person name="Hildebrand F."/>
            <person name="Pallen M.J."/>
        </authorList>
    </citation>
    <scope>NUCLEOTIDE SEQUENCE</scope>
    <source>
        <strain evidence="3">811</strain>
    </source>
</reference>
<gene>
    <name evidence="3" type="ORF">H9741_00785</name>
</gene>
<dbReference type="InterPro" id="IPR003343">
    <property type="entry name" value="Big_2"/>
</dbReference>